<keyword evidence="2" id="KW-1185">Reference proteome</keyword>
<dbReference type="Proteomes" id="UP000712157">
    <property type="component" value="Unassembled WGS sequence"/>
</dbReference>
<feature type="non-terminal residue" evidence="1">
    <location>
        <position position="1"/>
    </location>
</feature>
<sequence>KIAAEADRRRLGTWGRLFFEGGAVRFRGLAEGLRGMGGLPRAGRLPGCPVRTGGGLALVSAK</sequence>
<comment type="caution">
    <text evidence="1">The sequence shown here is derived from an EMBL/GenBank/DDBJ whole genome shotgun (WGS) entry which is preliminary data.</text>
</comment>
<evidence type="ECO:0000313" key="1">
    <source>
        <dbReference type="EMBL" id="MBU9739749.1"/>
    </source>
</evidence>
<dbReference type="AlphaFoldDB" id="A0A949K4H4"/>
<protein>
    <submittedName>
        <fullName evidence="1">Uncharacterized protein</fullName>
    </submittedName>
</protein>
<reference evidence="1" key="1">
    <citation type="submission" date="2021-06" db="EMBL/GenBank/DDBJ databases">
        <title>Description of novel taxa of the family Lachnospiraceae.</title>
        <authorList>
            <person name="Chaplin A.V."/>
            <person name="Sokolova S.R."/>
            <person name="Pikina A.P."/>
            <person name="Korzhanova M."/>
            <person name="Belova V."/>
            <person name="Korostin D."/>
            <person name="Efimov B.A."/>
        </authorList>
    </citation>
    <scope>NUCLEOTIDE SEQUENCE</scope>
    <source>
        <strain evidence="1">ASD5720</strain>
    </source>
</reference>
<evidence type="ECO:0000313" key="2">
    <source>
        <dbReference type="Proteomes" id="UP000712157"/>
    </source>
</evidence>
<organism evidence="1 2">
    <name type="scientific">Diplocloster agilis</name>
    <dbReference type="NCBI Taxonomy" id="2850323"/>
    <lineage>
        <taxon>Bacteria</taxon>
        <taxon>Bacillati</taxon>
        <taxon>Bacillota</taxon>
        <taxon>Clostridia</taxon>
        <taxon>Lachnospirales</taxon>
        <taxon>Lachnospiraceae</taxon>
        <taxon>Diplocloster</taxon>
    </lineage>
</organism>
<accession>A0A949K4H4</accession>
<gene>
    <name evidence="1" type="ORF">KTH89_24840</name>
</gene>
<name>A0A949K4H4_9FIRM</name>
<dbReference type="RefSeq" id="WP_238723473.1">
    <property type="nucleotide sequence ID" value="NZ_JAHQCW010000111.1"/>
</dbReference>
<dbReference type="EMBL" id="JAHQCW010000111">
    <property type="protein sequence ID" value="MBU9739749.1"/>
    <property type="molecule type" value="Genomic_DNA"/>
</dbReference>
<proteinExistence type="predicted"/>